<reference evidence="2 3" key="1">
    <citation type="submission" date="2015-12" db="EMBL/GenBank/DDBJ databases">
        <title>Dictyostelia acquired genes for synthesis and detection of signals that induce cell-type specialization by lateral gene transfer from prokaryotes.</title>
        <authorList>
            <person name="Gloeckner G."/>
            <person name="Schaap P."/>
        </authorList>
    </citation>
    <scope>NUCLEOTIDE SEQUENCE [LARGE SCALE GENOMIC DNA]</scope>
    <source>
        <strain evidence="2 3">TK</strain>
    </source>
</reference>
<dbReference type="PANTHER" id="PTHR20948:SF3">
    <property type="entry name" value="TRANSMEMBRANE PROTEIN"/>
    <property type="match status" value="1"/>
</dbReference>
<keyword evidence="1" id="KW-1133">Transmembrane helix</keyword>
<comment type="caution">
    <text evidence="2">The sequence shown here is derived from an EMBL/GenBank/DDBJ whole genome shotgun (WGS) entry which is preliminary data.</text>
</comment>
<dbReference type="InParanoid" id="A0A151ZHS5"/>
<evidence type="ECO:0000313" key="2">
    <source>
        <dbReference type="EMBL" id="KYQ93548.1"/>
    </source>
</evidence>
<dbReference type="EMBL" id="LODT01000028">
    <property type="protein sequence ID" value="KYQ93548.1"/>
    <property type="molecule type" value="Genomic_DNA"/>
</dbReference>
<keyword evidence="3" id="KW-1185">Reference proteome</keyword>
<gene>
    <name evidence="2" type="ORF">DLAC_06254</name>
</gene>
<name>A0A151ZHS5_TIELA</name>
<feature type="transmembrane region" description="Helical" evidence="1">
    <location>
        <begin position="162"/>
        <end position="185"/>
    </location>
</feature>
<evidence type="ECO:0000256" key="1">
    <source>
        <dbReference type="SAM" id="Phobius"/>
    </source>
</evidence>
<organism evidence="2 3">
    <name type="scientific">Tieghemostelium lacteum</name>
    <name type="common">Slime mold</name>
    <name type="synonym">Dictyostelium lacteum</name>
    <dbReference type="NCBI Taxonomy" id="361077"/>
    <lineage>
        <taxon>Eukaryota</taxon>
        <taxon>Amoebozoa</taxon>
        <taxon>Evosea</taxon>
        <taxon>Eumycetozoa</taxon>
        <taxon>Dictyostelia</taxon>
        <taxon>Dictyosteliales</taxon>
        <taxon>Raperosteliaceae</taxon>
        <taxon>Tieghemostelium</taxon>
    </lineage>
</organism>
<feature type="transmembrane region" description="Helical" evidence="1">
    <location>
        <begin position="37"/>
        <end position="55"/>
    </location>
</feature>
<evidence type="ECO:0000313" key="3">
    <source>
        <dbReference type="Proteomes" id="UP000076078"/>
    </source>
</evidence>
<dbReference type="OrthoDB" id="17328at2759"/>
<keyword evidence="1" id="KW-0472">Membrane</keyword>
<protein>
    <recommendedName>
        <fullName evidence="4">Transmembrane protein</fullName>
    </recommendedName>
</protein>
<accession>A0A151ZHS5</accession>
<proteinExistence type="predicted"/>
<evidence type="ECO:0008006" key="4">
    <source>
        <dbReference type="Google" id="ProtNLM"/>
    </source>
</evidence>
<dbReference type="InterPro" id="IPR026508">
    <property type="entry name" value="TMEM164"/>
</dbReference>
<dbReference type="PANTHER" id="PTHR20948">
    <property type="entry name" value="TRANSMEMBRANE PROTEIN 164"/>
    <property type="match status" value="1"/>
</dbReference>
<feature type="transmembrane region" description="Helical" evidence="1">
    <location>
        <begin position="12"/>
        <end position="30"/>
    </location>
</feature>
<sequence>MVRALKGVPHWLIQPCHVLSFLLIYVLLNTKNDARHFYYYFYSIWMPTVGLLSPPHASWFKWWWEPTLFYVHHAMLLLIPYYYLFFNHRFHSHFISSKTTSGPHYLVSSFQSLKKRVRYFIQVYASGLLYHSLVLGFASLYFEEDFDAMRCRFDGGEIFGNYWREFMIICAVILAMIVCKIPDIIAHAYQYRKLSTKSLKSQE</sequence>
<feature type="transmembrane region" description="Helical" evidence="1">
    <location>
        <begin position="119"/>
        <end position="142"/>
    </location>
</feature>
<feature type="transmembrane region" description="Helical" evidence="1">
    <location>
        <begin position="67"/>
        <end position="86"/>
    </location>
</feature>
<keyword evidence="1" id="KW-0812">Transmembrane</keyword>
<dbReference type="Proteomes" id="UP000076078">
    <property type="component" value="Unassembled WGS sequence"/>
</dbReference>
<dbReference type="AlphaFoldDB" id="A0A151ZHS5"/>